<keyword evidence="3" id="KW-1185">Reference proteome</keyword>
<evidence type="ECO:0000256" key="1">
    <source>
        <dbReference type="SAM" id="MobiDB-lite"/>
    </source>
</evidence>
<feature type="region of interest" description="Disordered" evidence="1">
    <location>
        <begin position="685"/>
        <end position="783"/>
    </location>
</feature>
<name>A0A1Q9EP55_SYMMI</name>
<accession>A0A1Q9EP55</accession>
<organism evidence="2 3">
    <name type="scientific">Symbiodinium microadriaticum</name>
    <name type="common">Dinoflagellate</name>
    <name type="synonym">Zooxanthella microadriatica</name>
    <dbReference type="NCBI Taxonomy" id="2951"/>
    <lineage>
        <taxon>Eukaryota</taxon>
        <taxon>Sar</taxon>
        <taxon>Alveolata</taxon>
        <taxon>Dinophyceae</taxon>
        <taxon>Suessiales</taxon>
        <taxon>Symbiodiniaceae</taxon>
        <taxon>Symbiodinium</taxon>
    </lineage>
</organism>
<dbReference type="OrthoDB" id="441887at2759"/>
<protein>
    <submittedName>
        <fullName evidence="2">Uncharacterized protein</fullName>
    </submittedName>
</protein>
<proteinExistence type="predicted"/>
<sequence>MAKRSLQKASAASSSKKQKPAKADSSSSCCCEERILSEPAKGEGPELQAFAQELKGLYTSNAVTASKTATVFKKAHFAGLKLNSPFDSSLKLQQPAQGEASATASVAKNAARTWQRWMRKHSSWPELYWAAVPLKHPRTKEVVQQQVPFLLPHEWLADYFLQPGAVEEALPAQNSPLGQELQRVKEAWDIKREPEEGSEPEQGRPMVPLGMHGDGVPVQGRMNQSTCDFITINLPASNAFQAKRVPITCVESRFVAGAGTIEAVQQVIAWSLQSLGEGRYPGCRHDGGSLDKARQALAGRPMAARAALVQLRGDWDWNCKWFGTPQWNEGSGMCWLCKAKPEEWRGMSAEDRTGRSLNKAEFCESLRARKKHVSPLLGLPGVCNKTMKPDWMHVVDEGCGGHAAGHVLYELLQRCPDRGVEKKAARLWEEIQSLYKAKGIPACRRLPKLTAKDIVKPGKAPELSAKAAETRYFCTNVLLPLVESKGLQEGSLHDRAVYNVARYCAQMYGHMEDFDSKKLQKAGEKFISQYLALEAEAQHLNPDDSQTWRAKPKLHLLGHLLDEARKGMHPKDFWNYRDETEGYTFQKLFFRQGGHRAAGLQTEKVLLRWAHEDSKVHFKERAATRADSRGARLDVKRRRRCIVANPWRLDCDFNQPVDKQCRILLVGLRSRGGEFDFKRSRWLREGQRGGARNRRHQWEMPKTHSHRRSQAERERPRPAQSPWGDSMAKEILDTSVSKGRRDRMAADPEAVPSGVPQTKMPKTNQEELETQVTQGPPASEGGAGNRAVVVCCRAEMGSGQAGSGVWDRQCARNGPTSALLRTA</sequence>
<dbReference type="EMBL" id="LSRX01000103">
    <property type="protein sequence ID" value="OLQ09167.1"/>
    <property type="molecule type" value="Genomic_DNA"/>
</dbReference>
<feature type="region of interest" description="Disordered" evidence="1">
    <location>
        <begin position="1"/>
        <end position="30"/>
    </location>
</feature>
<reference evidence="2 3" key="1">
    <citation type="submission" date="2016-02" db="EMBL/GenBank/DDBJ databases">
        <title>Genome analysis of coral dinoflagellate symbionts highlights evolutionary adaptations to a symbiotic lifestyle.</title>
        <authorList>
            <person name="Aranda M."/>
            <person name="Li Y."/>
            <person name="Liew Y.J."/>
            <person name="Baumgarten S."/>
            <person name="Simakov O."/>
            <person name="Wilson M."/>
            <person name="Piel J."/>
            <person name="Ashoor H."/>
            <person name="Bougouffa S."/>
            <person name="Bajic V.B."/>
            <person name="Ryu T."/>
            <person name="Ravasi T."/>
            <person name="Bayer T."/>
            <person name="Micklem G."/>
            <person name="Kim H."/>
            <person name="Bhak J."/>
            <person name="Lajeunesse T.C."/>
            <person name="Voolstra C.R."/>
        </authorList>
    </citation>
    <scope>NUCLEOTIDE SEQUENCE [LARGE SCALE GENOMIC DNA]</scope>
    <source>
        <strain evidence="2 3">CCMP2467</strain>
    </source>
</reference>
<evidence type="ECO:0000313" key="3">
    <source>
        <dbReference type="Proteomes" id="UP000186817"/>
    </source>
</evidence>
<comment type="caution">
    <text evidence="2">The sequence shown here is derived from an EMBL/GenBank/DDBJ whole genome shotgun (WGS) entry which is preliminary data.</text>
</comment>
<gene>
    <name evidence="2" type="ORF">AK812_SmicGene7328</name>
</gene>
<dbReference type="Proteomes" id="UP000186817">
    <property type="component" value="Unassembled WGS sequence"/>
</dbReference>
<evidence type="ECO:0000313" key="2">
    <source>
        <dbReference type="EMBL" id="OLQ09167.1"/>
    </source>
</evidence>
<dbReference type="AlphaFoldDB" id="A0A1Q9EP55"/>